<evidence type="ECO:0000313" key="10">
    <source>
        <dbReference type="Proteomes" id="UP001144397"/>
    </source>
</evidence>
<dbReference type="Proteomes" id="UP001144397">
    <property type="component" value="Unassembled WGS sequence"/>
</dbReference>
<evidence type="ECO:0000259" key="7">
    <source>
        <dbReference type="Pfam" id="PF12698"/>
    </source>
</evidence>
<dbReference type="PANTHER" id="PTHR30294">
    <property type="entry name" value="MEMBRANE COMPONENT OF ABC TRANSPORTER YHHJ-RELATED"/>
    <property type="match status" value="1"/>
</dbReference>
<name>A0A9W6CKC0_XANFL</name>
<keyword evidence="11" id="KW-1185">Reference proteome</keyword>
<dbReference type="Proteomes" id="UP001245370">
    <property type="component" value="Unassembled WGS sequence"/>
</dbReference>
<evidence type="ECO:0000256" key="5">
    <source>
        <dbReference type="ARBA" id="ARBA00023136"/>
    </source>
</evidence>
<evidence type="ECO:0000313" key="8">
    <source>
        <dbReference type="EMBL" id="GLI22309.1"/>
    </source>
</evidence>
<gene>
    <name evidence="9" type="ORF">GGQ86_000345</name>
    <name evidence="8" type="ORF">XFLAVUS301_19830</name>
</gene>
<dbReference type="RefSeq" id="WP_169120149.1">
    <property type="nucleotide sequence ID" value="NZ_BSDO01000002.1"/>
</dbReference>
<organism evidence="8 10">
    <name type="scientific">Xanthobacter flavus</name>
    <dbReference type="NCBI Taxonomy" id="281"/>
    <lineage>
        <taxon>Bacteria</taxon>
        <taxon>Pseudomonadati</taxon>
        <taxon>Pseudomonadota</taxon>
        <taxon>Alphaproteobacteria</taxon>
        <taxon>Hyphomicrobiales</taxon>
        <taxon>Xanthobacteraceae</taxon>
        <taxon>Xanthobacter</taxon>
    </lineage>
</organism>
<reference evidence="8" key="1">
    <citation type="submission" date="2022-12" db="EMBL/GenBank/DDBJ databases">
        <title>Reference genome sequencing for broad-spectrum identification of bacterial and archaeal isolates by mass spectrometry.</title>
        <authorList>
            <person name="Sekiguchi Y."/>
            <person name="Tourlousse D.M."/>
        </authorList>
    </citation>
    <scope>NUCLEOTIDE SEQUENCE</scope>
    <source>
        <strain evidence="8">301</strain>
    </source>
</reference>
<dbReference type="GO" id="GO:0140359">
    <property type="term" value="F:ABC-type transporter activity"/>
    <property type="evidence" value="ECO:0007669"/>
    <property type="project" value="InterPro"/>
</dbReference>
<dbReference type="GeneID" id="95762774"/>
<feature type="transmembrane region" description="Helical" evidence="6">
    <location>
        <begin position="200"/>
        <end position="221"/>
    </location>
</feature>
<comment type="subcellular location">
    <subcellularLocation>
        <location evidence="1">Cell membrane</location>
        <topology evidence="1">Multi-pass membrane protein</topology>
    </subcellularLocation>
</comment>
<evidence type="ECO:0000313" key="11">
    <source>
        <dbReference type="Proteomes" id="UP001245370"/>
    </source>
</evidence>
<keyword evidence="5 6" id="KW-0472">Membrane</keyword>
<dbReference type="GO" id="GO:0005886">
    <property type="term" value="C:plasma membrane"/>
    <property type="evidence" value="ECO:0007669"/>
    <property type="project" value="UniProtKB-SubCell"/>
</dbReference>
<evidence type="ECO:0000256" key="4">
    <source>
        <dbReference type="ARBA" id="ARBA00022989"/>
    </source>
</evidence>
<dbReference type="EMBL" id="JAVDPY010000001">
    <property type="protein sequence ID" value="MDR6331898.1"/>
    <property type="molecule type" value="Genomic_DNA"/>
</dbReference>
<dbReference type="AlphaFoldDB" id="A0A9W6CKC0"/>
<feature type="transmembrane region" description="Helical" evidence="6">
    <location>
        <begin position="368"/>
        <end position="390"/>
    </location>
</feature>
<dbReference type="Pfam" id="PF12698">
    <property type="entry name" value="ABC2_membrane_3"/>
    <property type="match status" value="1"/>
</dbReference>
<keyword evidence="2" id="KW-1003">Cell membrane</keyword>
<accession>A0A9W6CKC0</accession>
<protein>
    <submittedName>
        <fullName evidence="8">ABC transporter permease</fullName>
    </submittedName>
    <submittedName>
        <fullName evidence="9">ABC-2 type transport system permease protein</fullName>
    </submittedName>
</protein>
<feature type="transmembrane region" description="Helical" evidence="6">
    <location>
        <begin position="280"/>
        <end position="302"/>
    </location>
</feature>
<keyword evidence="3 6" id="KW-0812">Transmembrane</keyword>
<feature type="transmembrane region" description="Helical" evidence="6">
    <location>
        <begin position="314"/>
        <end position="334"/>
    </location>
</feature>
<dbReference type="InterPro" id="IPR051449">
    <property type="entry name" value="ABC-2_transporter_component"/>
</dbReference>
<reference evidence="9 11" key="2">
    <citation type="submission" date="2023-07" db="EMBL/GenBank/DDBJ databases">
        <title>Genomic Encyclopedia of Type Strains, Phase IV (KMG-IV): sequencing the most valuable type-strain genomes for metagenomic binning, comparative biology and taxonomic classification.</title>
        <authorList>
            <person name="Goeker M."/>
        </authorList>
    </citation>
    <scope>NUCLEOTIDE SEQUENCE [LARGE SCALE GENOMIC DNA]</scope>
    <source>
        <strain evidence="9 11">DSM 338</strain>
    </source>
</reference>
<evidence type="ECO:0000256" key="3">
    <source>
        <dbReference type="ARBA" id="ARBA00022692"/>
    </source>
</evidence>
<sequence length="397" mass="41569">MMMGAIVRAMALTLMRDRGALMMTFVLPPVLFILFAAVFAGTGGETSAIKIAAARTTEAPSATAFLTALGHASDNDLILVTPEEVRARVADGRADVGLVVRGDVAAATDKPPLLVITDPARNVAAALLSARIQRVFTDDLPGLAIRRVAAQIQVLVGAFSPEQTSRLEQSIARAPELVAGGGAELMERQPLTRRRSEPGVSYYAGAIAMLFLLFSAVQGAGSLVDERRSGVFDRIVMSRGGVLALVGGKLAFLILQGLALSAVLFAVAQIVYGVNVLPNFWTFAAVAVAASAAAAGIALPLAAVSRTRQQAQTLSTFAVLLLSAVGGSMVPRFLMPEWLQQAGVLTPTAWGIEAFQGALWRGEGMATLAPSLLILLGWAAAGAAVTLWFIRRQVRLA</sequence>
<keyword evidence="4 6" id="KW-1133">Transmembrane helix</keyword>
<evidence type="ECO:0000256" key="6">
    <source>
        <dbReference type="SAM" id="Phobius"/>
    </source>
</evidence>
<proteinExistence type="predicted"/>
<evidence type="ECO:0000256" key="2">
    <source>
        <dbReference type="ARBA" id="ARBA00022475"/>
    </source>
</evidence>
<dbReference type="EMBL" id="BSDO01000002">
    <property type="protein sequence ID" value="GLI22309.1"/>
    <property type="molecule type" value="Genomic_DNA"/>
</dbReference>
<feature type="domain" description="ABC-2 type transporter transmembrane" evidence="7">
    <location>
        <begin position="21"/>
        <end position="386"/>
    </location>
</feature>
<feature type="transmembrane region" description="Helical" evidence="6">
    <location>
        <begin position="242"/>
        <end position="268"/>
    </location>
</feature>
<dbReference type="InterPro" id="IPR013525">
    <property type="entry name" value="ABC2_TM"/>
</dbReference>
<dbReference type="PANTHER" id="PTHR30294:SF38">
    <property type="entry name" value="TRANSPORT PERMEASE PROTEIN"/>
    <property type="match status" value="1"/>
</dbReference>
<evidence type="ECO:0000313" key="9">
    <source>
        <dbReference type="EMBL" id="MDR6331898.1"/>
    </source>
</evidence>
<evidence type="ECO:0000256" key="1">
    <source>
        <dbReference type="ARBA" id="ARBA00004651"/>
    </source>
</evidence>
<comment type="caution">
    <text evidence="8">The sequence shown here is derived from an EMBL/GenBank/DDBJ whole genome shotgun (WGS) entry which is preliminary data.</text>
</comment>